<feature type="transmembrane region" description="Helical" evidence="1">
    <location>
        <begin position="196"/>
        <end position="220"/>
    </location>
</feature>
<evidence type="ECO:0000313" key="2">
    <source>
        <dbReference type="EMBL" id="RXN04783.1"/>
    </source>
</evidence>
<dbReference type="Proteomes" id="UP000290572">
    <property type="component" value="Unassembled WGS sequence"/>
</dbReference>
<keyword evidence="1" id="KW-0472">Membrane</keyword>
<dbReference type="EMBL" id="QBIY01013429">
    <property type="protein sequence ID" value="RXN04783.1"/>
    <property type="molecule type" value="Genomic_DNA"/>
</dbReference>
<protein>
    <submittedName>
        <fullName evidence="2">Uncharacterized protein</fullName>
    </submittedName>
</protein>
<name>A0A498LBS6_LABRO</name>
<keyword evidence="1" id="KW-1133">Transmembrane helix</keyword>
<sequence>MMHLLHLNIIIILLILTLTITLITIICLTVIQKALYTLIHPIIMKIIPAHIQSLKITAHHILKDTFPIWKSTTKVIIILWNLTLTISTLELMLTLLSNQIITITTSLRNPTIIPIQMPITIPIQRLTSLNIMSIQNLIIIPNQNPTTIIPKITIITMTNQNRRISIPIQDITTFILNQTTIIPTSKRIITMMITQAIFATLQLASGLLLHILTSLIHLLAPPSRTINPQ</sequence>
<proteinExistence type="predicted"/>
<accession>A0A498LBS6</accession>
<evidence type="ECO:0000313" key="3">
    <source>
        <dbReference type="Proteomes" id="UP000290572"/>
    </source>
</evidence>
<evidence type="ECO:0000256" key="1">
    <source>
        <dbReference type="SAM" id="Phobius"/>
    </source>
</evidence>
<organism evidence="2 3">
    <name type="scientific">Labeo rohita</name>
    <name type="common">Indian major carp</name>
    <name type="synonym">Cyprinus rohita</name>
    <dbReference type="NCBI Taxonomy" id="84645"/>
    <lineage>
        <taxon>Eukaryota</taxon>
        <taxon>Metazoa</taxon>
        <taxon>Chordata</taxon>
        <taxon>Craniata</taxon>
        <taxon>Vertebrata</taxon>
        <taxon>Euteleostomi</taxon>
        <taxon>Actinopterygii</taxon>
        <taxon>Neopterygii</taxon>
        <taxon>Teleostei</taxon>
        <taxon>Ostariophysi</taxon>
        <taxon>Cypriniformes</taxon>
        <taxon>Cyprinidae</taxon>
        <taxon>Labeoninae</taxon>
        <taxon>Labeonini</taxon>
        <taxon>Labeo</taxon>
    </lineage>
</organism>
<comment type="caution">
    <text evidence="2">The sequence shown here is derived from an EMBL/GenBank/DDBJ whole genome shotgun (WGS) entry which is preliminary data.</text>
</comment>
<dbReference type="AlphaFoldDB" id="A0A498LBS6"/>
<feature type="transmembrane region" description="Helical" evidence="1">
    <location>
        <begin position="75"/>
        <end position="96"/>
    </location>
</feature>
<reference evidence="2 3" key="1">
    <citation type="submission" date="2018-03" db="EMBL/GenBank/DDBJ databases">
        <title>Draft genome sequence of Rohu Carp (Labeo rohita).</title>
        <authorList>
            <person name="Das P."/>
            <person name="Kushwaha B."/>
            <person name="Joshi C.G."/>
            <person name="Kumar D."/>
            <person name="Nagpure N.S."/>
            <person name="Sahoo L."/>
            <person name="Das S.P."/>
            <person name="Bit A."/>
            <person name="Patnaik S."/>
            <person name="Meher P.K."/>
            <person name="Jayasankar P."/>
            <person name="Koringa P.G."/>
            <person name="Patel N.V."/>
            <person name="Hinsu A.T."/>
            <person name="Kumar R."/>
            <person name="Pandey M."/>
            <person name="Agarwal S."/>
            <person name="Srivastava S."/>
            <person name="Singh M."/>
            <person name="Iquebal M.A."/>
            <person name="Jaiswal S."/>
            <person name="Angadi U.B."/>
            <person name="Kumar N."/>
            <person name="Raza M."/>
            <person name="Shah T.M."/>
            <person name="Rai A."/>
            <person name="Jena J.K."/>
        </authorList>
    </citation>
    <scope>NUCLEOTIDE SEQUENCE [LARGE SCALE GENOMIC DNA]</scope>
    <source>
        <strain evidence="2">DASCIFA01</strain>
        <tissue evidence="2">Testis</tissue>
    </source>
</reference>
<keyword evidence="1" id="KW-0812">Transmembrane</keyword>
<gene>
    <name evidence="2" type="ORF">ROHU_033766</name>
</gene>
<feature type="transmembrane region" description="Helical" evidence="1">
    <location>
        <begin position="7"/>
        <end position="31"/>
    </location>
</feature>
<keyword evidence="3" id="KW-1185">Reference proteome</keyword>